<keyword evidence="2 5" id="KW-0378">Hydrolase</keyword>
<keyword evidence="6" id="KW-1185">Reference proteome</keyword>
<accession>A0ABV5SJ13</accession>
<evidence type="ECO:0000313" key="6">
    <source>
        <dbReference type="Proteomes" id="UP001589532"/>
    </source>
</evidence>
<protein>
    <submittedName>
        <fullName evidence="5">Alpha/beta fold hydrolase</fullName>
    </submittedName>
</protein>
<evidence type="ECO:0000256" key="1">
    <source>
        <dbReference type="ARBA" id="ARBA00010088"/>
    </source>
</evidence>
<evidence type="ECO:0000259" key="4">
    <source>
        <dbReference type="Pfam" id="PF00561"/>
    </source>
</evidence>
<feature type="domain" description="AB hydrolase-1" evidence="4">
    <location>
        <begin position="28"/>
        <end position="267"/>
    </location>
</feature>
<name>A0ABV5SJ13_9ACTN</name>
<evidence type="ECO:0000256" key="2">
    <source>
        <dbReference type="ARBA" id="ARBA00022801"/>
    </source>
</evidence>
<feature type="compositionally biased region" description="Basic and acidic residues" evidence="3">
    <location>
        <begin position="289"/>
        <end position="306"/>
    </location>
</feature>
<feature type="region of interest" description="Disordered" evidence="3">
    <location>
        <begin position="283"/>
        <end position="306"/>
    </location>
</feature>
<dbReference type="GO" id="GO:0016787">
    <property type="term" value="F:hydrolase activity"/>
    <property type="evidence" value="ECO:0007669"/>
    <property type="project" value="UniProtKB-KW"/>
</dbReference>
<dbReference type="Pfam" id="PF00561">
    <property type="entry name" value="Abhydrolase_1"/>
    <property type="match status" value="1"/>
</dbReference>
<gene>
    <name evidence="5" type="ORF">ACFFSA_52215</name>
</gene>
<comment type="caution">
    <text evidence="5">The sequence shown here is derived from an EMBL/GenBank/DDBJ whole genome shotgun (WGS) entry which is preliminary data.</text>
</comment>
<dbReference type="PANTHER" id="PTHR43433:SF1">
    <property type="entry name" value="BLL5160 PROTEIN"/>
    <property type="match status" value="1"/>
</dbReference>
<dbReference type="RefSeq" id="WP_344994265.1">
    <property type="nucleotide sequence ID" value="NZ_BAAAXV010000008.1"/>
</dbReference>
<evidence type="ECO:0000256" key="3">
    <source>
        <dbReference type="SAM" id="MobiDB-lite"/>
    </source>
</evidence>
<dbReference type="Proteomes" id="UP001589532">
    <property type="component" value="Unassembled WGS sequence"/>
</dbReference>
<dbReference type="PRINTS" id="PR00793">
    <property type="entry name" value="PROAMNOPTASE"/>
</dbReference>
<dbReference type="InterPro" id="IPR029058">
    <property type="entry name" value="AB_hydrolase_fold"/>
</dbReference>
<comment type="similarity">
    <text evidence="1">Belongs to the peptidase S33 family.</text>
</comment>
<dbReference type="Gene3D" id="3.40.50.1820">
    <property type="entry name" value="alpha/beta hydrolase"/>
    <property type="match status" value="1"/>
</dbReference>
<dbReference type="InterPro" id="IPR002410">
    <property type="entry name" value="Peptidase_S33"/>
</dbReference>
<dbReference type="InterPro" id="IPR050471">
    <property type="entry name" value="AB_hydrolase"/>
</dbReference>
<dbReference type="PANTHER" id="PTHR43433">
    <property type="entry name" value="HYDROLASE, ALPHA/BETA FOLD FAMILY PROTEIN"/>
    <property type="match status" value="1"/>
</dbReference>
<organism evidence="5 6">
    <name type="scientific">Nonomuraea helvata</name>
    <dbReference type="NCBI Taxonomy" id="37484"/>
    <lineage>
        <taxon>Bacteria</taxon>
        <taxon>Bacillati</taxon>
        <taxon>Actinomycetota</taxon>
        <taxon>Actinomycetes</taxon>
        <taxon>Streptosporangiales</taxon>
        <taxon>Streptosporangiaceae</taxon>
        <taxon>Nonomuraea</taxon>
    </lineage>
</organism>
<sequence>MTATMIESDDGARLRTWTVGSVSSRRFPVVMVHGGPGVPDYLAPVAGIIDDLCLVHRYDQRGTGGSSWQGEHTIARHVHDLVLLLDAWGHDRVVLLGHSFGTNMAGYFLLAHPERVAGLIQIAGPFLDPWREADQAAQRARRSDEQQARLEELDAIESRTDAEEIEYLTLAWFTDHADRTRAWDWALASARTLRPVNYAMNTQLNAAKRADPLESRVDELRECLPPGAVIIGGAGDSRPADALRRLATRLGCEAVIVPNAGHHPWLDAPDRFGAALRAAVVRQPPRAGDPLDVRDGPDEVHARTVR</sequence>
<dbReference type="EMBL" id="JBHMBW010000108">
    <property type="protein sequence ID" value="MFB9631680.1"/>
    <property type="molecule type" value="Genomic_DNA"/>
</dbReference>
<proteinExistence type="inferred from homology"/>
<dbReference type="InterPro" id="IPR000073">
    <property type="entry name" value="AB_hydrolase_1"/>
</dbReference>
<dbReference type="SUPFAM" id="SSF53474">
    <property type="entry name" value="alpha/beta-Hydrolases"/>
    <property type="match status" value="1"/>
</dbReference>
<evidence type="ECO:0000313" key="5">
    <source>
        <dbReference type="EMBL" id="MFB9631680.1"/>
    </source>
</evidence>
<reference evidence="5 6" key="1">
    <citation type="submission" date="2024-09" db="EMBL/GenBank/DDBJ databases">
        <authorList>
            <person name="Sun Q."/>
            <person name="Mori K."/>
        </authorList>
    </citation>
    <scope>NUCLEOTIDE SEQUENCE [LARGE SCALE GENOMIC DNA]</scope>
    <source>
        <strain evidence="5 6">JCM 3143</strain>
    </source>
</reference>